<organism evidence="2 3">
    <name type="scientific">Eisenbergiella massiliensis</name>
    <dbReference type="NCBI Taxonomy" id="1720294"/>
    <lineage>
        <taxon>Bacteria</taxon>
        <taxon>Bacillati</taxon>
        <taxon>Bacillota</taxon>
        <taxon>Clostridia</taxon>
        <taxon>Lachnospirales</taxon>
        <taxon>Lachnospiraceae</taxon>
        <taxon>Eisenbergiella</taxon>
    </lineage>
</organism>
<evidence type="ECO:0000313" key="2">
    <source>
        <dbReference type="EMBL" id="RGE58296.1"/>
    </source>
</evidence>
<dbReference type="AlphaFoldDB" id="A0A3E3I1G8"/>
<protein>
    <submittedName>
        <fullName evidence="2">N-acetyltransferase</fullName>
    </submittedName>
</protein>
<dbReference type="RefSeq" id="WP_117545055.1">
    <property type="nucleotide sequence ID" value="NZ_JBKUNB010000041.1"/>
</dbReference>
<reference evidence="2 3" key="1">
    <citation type="submission" date="2018-08" db="EMBL/GenBank/DDBJ databases">
        <title>A genome reference for cultivated species of the human gut microbiota.</title>
        <authorList>
            <person name="Zou Y."/>
            <person name="Xue W."/>
            <person name="Luo G."/>
        </authorList>
    </citation>
    <scope>NUCLEOTIDE SEQUENCE [LARGE SCALE GENOMIC DNA]</scope>
    <source>
        <strain evidence="2 3">TF05-5AC</strain>
    </source>
</reference>
<dbReference type="Proteomes" id="UP000260812">
    <property type="component" value="Unassembled WGS sequence"/>
</dbReference>
<keyword evidence="3" id="KW-1185">Reference proteome</keyword>
<dbReference type="Pfam" id="PF00583">
    <property type="entry name" value="Acetyltransf_1"/>
    <property type="match status" value="1"/>
</dbReference>
<gene>
    <name evidence="2" type="ORF">DXC51_17555</name>
</gene>
<dbReference type="PROSITE" id="PS51186">
    <property type="entry name" value="GNAT"/>
    <property type="match status" value="1"/>
</dbReference>
<dbReference type="SUPFAM" id="SSF55729">
    <property type="entry name" value="Acyl-CoA N-acyltransferases (Nat)"/>
    <property type="match status" value="1"/>
</dbReference>
<dbReference type="Gene3D" id="3.40.630.30">
    <property type="match status" value="1"/>
</dbReference>
<keyword evidence="2" id="KW-0808">Transferase</keyword>
<dbReference type="GO" id="GO:0016747">
    <property type="term" value="F:acyltransferase activity, transferring groups other than amino-acyl groups"/>
    <property type="evidence" value="ECO:0007669"/>
    <property type="project" value="InterPro"/>
</dbReference>
<evidence type="ECO:0000313" key="3">
    <source>
        <dbReference type="Proteomes" id="UP000260812"/>
    </source>
</evidence>
<dbReference type="EMBL" id="QVLV01000012">
    <property type="protein sequence ID" value="RGE58296.1"/>
    <property type="molecule type" value="Genomic_DNA"/>
</dbReference>
<dbReference type="GeneID" id="97988625"/>
<sequence length="150" mass="17388">MNTLEILRVTKDCDDWDKLICFAENCSWEAAGVHLAEMMKKDLFIDWESVFCAKQNGQIIGFCTFLKTDYYPENRYSPWISSMFVDEDFRGNRISRQLIECAAGYAKEVGFTRVYIPSGITGLYEKYGFQKIDVLINYGGDTDNIFMRNC</sequence>
<dbReference type="CDD" id="cd04301">
    <property type="entry name" value="NAT_SF"/>
    <property type="match status" value="1"/>
</dbReference>
<dbReference type="InterPro" id="IPR016181">
    <property type="entry name" value="Acyl_CoA_acyltransferase"/>
</dbReference>
<dbReference type="InterPro" id="IPR000182">
    <property type="entry name" value="GNAT_dom"/>
</dbReference>
<comment type="caution">
    <text evidence="2">The sequence shown here is derived from an EMBL/GenBank/DDBJ whole genome shotgun (WGS) entry which is preliminary data.</text>
</comment>
<proteinExistence type="predicted"/>
<feature type="domain" description="N-acetyltransferase" evidence="1">
    <location>
        <begin position="4"/>
        <end position="150"/>
    </location>
</feature>
<name>A0A3E3I1G8_9FIRM</name>
<accession>A0A3E3I1G8</accession>
<evidence type="ECO:0000259" key="1">
    <source>
        <dbReference type="PROSITE" id="PS51186"/>
    </source>
</evidence>